<evidence type="ECO:0008006" key="3">
    <source>
        <dbReference type="Google" id="ProtNLM"/>
    </source>
</evidence>
<name>A0A9D1V9W5_9BACT</name>
<evidence type="ECO:0000313" key="1">
    <source>
        <dbReference type="EMBL" id="HIX18974.1"/>
    </source>
</evidence>
<proteinExistence type="predicted"/>
<feature type="non-terminal residue" evidence="1">
    <location>
        <position position="1"/>
    </location>
</feature>
<organism evidence="1 2">
    <name type="scientific">Candidatus Akkermansia intestinigallinarum</name>
    <dbReference type="NCBI Taxonomy" id="2838431"/>
    <lineage>
        <taxon>Bacteria</taxon>
        <taxon>Pseudomonadati</taxon>
        <taxon>Verrucomicrobiota</taxon>
        <taxon>Verrucomicrobiia</taxon>
        <taxon>Verrucomicrobiales</taxon>
        <taxon>Akkermansiaceae</taxon>
        <taxon>Akkermansia</taxon>
    </lineage>
</organism>
<evidence type="ECO:0000313" key="2">
    <source>
        <dbReference type="Proteomes" id="UP000823964"/>
    </source>
</evidence>
<dbReference type="AlphaFoldDB" id="A0A9D1V9W5"/>
<dbReference type="NCBIfam" id="TIGR03696">
    <property type="entry name" value="Rhs_assc_core"/>
    <property type="match status" value="1"/>
</dbReference>
<dbReference type="EMBL" id="DXFQ01000002">
    <property type="protein sequence ID" value="HIX18974.1"/>
    <property type="molecule type" value="Genomic_DNA"/>
</dbReference>
<reference evidence="1" key="1">
    <citation type="journal article" date="2021" name="PeerJ">
        <title>Extensive microbial diversity within the chicken gut microbiome revealed by metagenomics and culture.</title>
        <authorList>
            <person name="Gilroy R."/>
            <person name="Ravi A."/>
            <person name="Getino M."/>
            <person name="Pursley I."/>
            <person name="Horton D.L."/>
            <person name="Alikhan N.F."/>
            <person name="Baker D."/>
            <person name="Gharbi K."/>
            <person name="Hall N."/>
            <person name="Watson M."/>
            <person name="Adriaenssens E.M."/>
            <person name="Foster-Nyarko E."/>
            <person name="Jarju S."/>
            <person name="Secka A."/>
            <person name="Antonio M."/>
            <person name="Oren A."/>
            <person name="Chaudhuri R.R."/>
            <person name="La Ragione R."/>
            <person name="Hildebrand F."/>
            <person name="Pallen M.J."/>
        </authorList>
    </citation>
    <scope>NUCLEOTIDE SEQUENCE</scope>
    <source>
        <strain evidence="1">14975</strain>
    </source>
</reference>
<reference evidence="1" key="2">
    <citation type="submission" date="2021-04" db="EMBL/GenBank/DDBJ databases">
        <authorList>
            <person name="Gilroy R."/>
        </authorList>
    </citation>
    <scope>NUCLEOTIDE SEQUENCE</scope>
    <source>
        <strain evidence="1">14975</strain>
    </source>
</reference>
<sequence>TILTAYTYTPYGAVTASGNVTQPIQWSSEYNDSELGLVYYNYRHYNPADGRWTGRDLVEMRSMSNLFSYVQNRSVISVDYIGLDTVVIIGSPSLSRDYPDPHDVNPWNFLNVGLRRAQRKKMLECLFW</sequence>
<dbReference type="Proteomes" id="UP000823964">
    <property type="component" value="Unassembled WGS sequence"/>
</dbReference>
<gene>
    <name evidence="1" type="ORF">H9862_00045</name>
</gene>
<dbReference type="InterPro" id="IPR022385">
    <property type="entry name" value="Rhs_assc_core"/>
</dbReference>
<comment type="caution">
    <text evidence="1">The sequence shown here is derived from an EMBL/GenBank/DDBJ whole genome shotgun (WGS) entry which is preliminary data.</text>
</comment>
<protein>
    <recommendedName>
        <fullName evidence="3">RHS repeat-associated core domain-containing protein</fullName>
    </recommendedName>
</protein>
<dbReference type="Gene3D" id="2.180.10.10">
    <property type="entry name" value="RHS repeat-associated core"/>
    <property type="match status" value="1"/>
</dbReference>
<accession>A0A9D1V9W5</accession>